<dbReference type="Proteomes" id="UP000018211">
    <property type="component" value="Unassembled WGS sequence"/>
</dbReference>
<organism evidence="2 3">
    <name type="scientific">Vibrio nigripulchritudo SOn1</name>
    <dbReference type="NCBI Taxonomy" id="1238450"/>
    <lineage>
        <taxon>Bacteria</taxon>
        <taxon>Pseudomonadati</taxon>
        <taxon>Pseudomonadota</taxon>
        <taxon>Gammaproteobacteria</taxon>
        <taxon>Vibrionales</taxon>
        <taxon>Vibrionaceae</taxon>
        <taxon>Vibrio</taxon>
    </lineage>
</organism>
<feature type="transmembrane region" description="Helical" evidence="1">
    <location>
        <begin position="20"/>
        <end position="40"/>
    </location>
</feature>
<accession>A0AAV2VYI6</accession>
<sequence>MMTVQNLNNVPSPSVNRGRLILIALVALFAMPAIVAKLILEMNWYQPGVTNKGMLVEPESYLSDFKMPGSQDKQWQLGYVLPAKCGSLCQQQLHLLQQSYVSLGKYQDRVQPTVYVTSESDTSVLNDYSFERVTSTRDFLAKFEQQEYIIVDPRGQLVMHYPKEINPDLLIQQSKGLIADFRKLLKLSRVG</sequence>
<dbReference type="EMBL" id="CAOF01000179">
    <property type="protein sequence ID" value="CCO49455.1"/>
    <property type="molecule type" value="Genomic_DNA"/>
</dbReference>
<evidence type="ECO:0000256" key="1">
    <source>
        <dbReference type="SAM" id="Phobius"/>
    </source>
</evidence>
<comment type="caution">
    <text evidence="2">The sequence shown here is derived from an EMBL/GenBank/DDBJ whole genome shotgun (WGS) entry which is preliminary data.</text>
</comment>
<proteinExistence type="predicted"/>
<keyword evidence="1" id="KW-0472">Membrane</keyword>
<evidence type="ECO:0000313" key="3">
    <source>
        <dbReference type="Proteomes" id="UP000018211"/>
    </source>
</evidence>
<evidence type="ECO:0008006" key="4">
    <source>
        <dbReference type="Google" id="ProtNLM"/>
    </source>
</evidence>
<evidence type="ECO:0000313" key="2">
    <source>
        <dbReference type="EMBL" id="CCO49455.1"/>
    </source>
</evidence>
<reference evidence="2 3" key="1">
    <citation type="journal article" date="2013" name="ISME J.">
        <title>Comparative genomics of pathogenic lineages of Vibrio nigripulchritudo identifies virulence-associated traits.</title>
        <authorList>
            <person name="Goudenege D."/>
            <person name="Labreuche Y."/>
            <person name="Krin E."/>
            <person name="Ansquer D."/>
            <person name="Mangenot S."/>
            <person name="Calteau A."/>
            <person name="Medigue C."/>
            <person name="Mazel D."/>
            <person name="Polz M.F."/>
            <person name="Le Roux F."/>
        </authorList>
    </citation>
    <scope>NUCLEOTIDE SEQUENCE [LARGE SCALE GENOMIC DNA]</scope>
    <source>
        <strain evidence="2 3">SOn1</strain>
    </source>
</reference>
<keyword evidence="1" id="KW-1133">Transmembrane helix</keyword>
<protein>
    <recommendedName>
        <fullName evidence="4">Transmembrane protein</fullName>
    </recommendedName>
</protein>
<dbReference type="AlphaFoldDB" id="A0AAV2VYI6"/>
<name>A0AAV2VYI6_9VIBR</name>
<gene>
    <name evidence="2" type="ORF">VIBNISOn1_830011</name>
</gene>
<keyword evidence="1" id="KW-0812">Transmembrane</keyword>